<evidence type="ECO:0000256" key="5">
    <source>
        <dbReference type="ARBA" id="ARBA00023239"/>
    </source>
</evidence>
<name>A0A2M9A567_9BACT</name>
<dbReference type="InterPro" id="IPR000631">
    <property type="entry name" value="CARKD"/>
</dbReference>
<feature type="binding site" evidence="6">
    <location>
        <position position="30"/>
    </location>
    <ligand>
        <name>(6S)-NADPHX</name>
        <dbReference type="ChEBI" id="CHEBI:64076"/>
    </ligand>
</feature>
<keyword evidence="8" id="KW-0808">Transferase</keyword>
<keyword evidence="8" id="KW-0418">Kinase</keyword>
<gene>
    <name evidence="6" type="primary">nnrD</name>
    <name evidence="8" type="ORF">BGX16_0804</name>
</gene>
<dbReference type="GO" id="GO:0046496">
    <property type="term" value="P:nicotinamide nucleotide metabolic process"/>
    <property type="evidence" value="ECO:0007669"/>
    <property type="project" value="UniProtKB-UniRule"/>
</dbReference>
<keyword evidence="4 6" id="KW-0520">NAD</keyword>
<dbReference type="CDD" id="cd01171">
    <property type="entry name" value="YXKO-related"/>
    <property type="match status" value="1"/>
</dbReference>
<comment type="similarity">
    <text evidence="6">Belongs to the NnrD/CARKD family.</text>
</comment>
<dbReference type="RefSeq" id="WP_100424892.1">
    <property type="nucleotide sequence ID" value="NZ_JAQXKX010000059.1"/>
</dbReference>
<feature type="binding site" evidence="6">
    <location>
        <position position="157"/>
    </location>
    <ligand>
        <name>(6S)-NADPHX</name>
        <dbReference type="ChEBI" id="CHEBI:64076"/>
    </ligand>
</feature>
<feature type="binding site" evidence="6">
    <location>
        <position position="223"/>
    </location>
    <ligand>
        <name>(6S)-NADPHX</name>
        <dbReference type="ChEBI" id="CHEBI:64076"/>
    </ligand>
</feature>
<dbReference type="OrthoDB" id="9806925at2"/>
<comment type="cofactor">
    <cofactor evidence="6">
        <name>Mg(2+)</name>
        <dbReference type="ChEBI" id="CHEBI:18420"/>
    </cofactor>
</comment>
<comment type="caution">
    <text evidence="8">The sequence shown here is derived from an EMBL/GenBank/DDBJ whole genome shotgun (WGS) entry which is preliminary data.</text>
</comment>
<dbReference type="PANTHER" id="PTHR12592:SF0">
    <property type="entry name" value="ATP-DEPENDENT (S)-NAD(P)H-HYDRATE DEHYDRATASE"/>
    <property type="match status" value="1"/>
</dbReference>
<accession>A0A2M9A567</accession>
<evidence type="ECO:0000313" key="9">
    <source>
        <dbReference type="Proteomes" id="UP000231134"/>
    </source>
</evidence>
<keyword evidence="3 6" id="KW-0521">NADP</keyword>
<dbReference type="GO" id="GO:0005524">
    <property type="term" value="F:ATP binding"/>
    <property type="evidence" value="ECO:0007669"/>
    <property type="project" value="UniProtKB-KW"/>
</dbReference>
<keyword evidence="1 6" id="KW-0547">Nucleotide-binding</keyword>
<evidence type="ECO:0000256" key="2">
    <source>
        <dbReference type="ARBA" id="ARBA00022840"/>
    </source>
</evidence>
<evidence type="ECO:0000256" key="1">
    <source>
        <dbReference type="ARBA" id="ARBA00022741"/>
    </source>
</evidence>
<proteinExistence type="inferred from homology"/>
<dbReference type="SUPFAM" id="SSF53613">
    <property type="entry name" value="Ribokinase-like"/>
    <property type="match status" value="1"/>
</dbReference>
<dbReference type="EC" id="4.2.1.136" evidence="6"/>
<dbReference type="Gene3D" id="3.40.1190.20">
    <property type="match status" value="1"/>
</dbReference>
<dbReference type="Pfam" id="PF01256">
    <property type="entry name" value="Carb_kinase"/>
    <property type="match status" value="1"/>
</dbReference>
<evidence type="ECO:0000256" key="4">
    <source>
        <dbReference type="ARBA" id="ARBA00023027"/>
    </source>
</evidence>
<organism evidence="8 9">
    <name type="scientific">Hallerella succinigenes</name>
    <dbReference type="NCBI Taxonomy" id="1896222"/>
    <lineage>
        <taxon>Bacteria</taxon>
        <taxon>Pseudomonadati</taxon>
        <taxon>Fibrobacterota</taxon>
        <taxon>Fibrobacteria</taxon>
        <taxon>Fibrobacterales</taxon>
        <taxon>Fibrobacteraceae</taxon>
        <taxon>Hallerella</taxon>
    </lineage>
</organism>
<comment type="function">
    <text evidence="6">Catalyzes the dehydration of the S-form of NAD(P)HX at the expense of ADP, which is converted to AMP. Together with NAD(P)HX epimerase, which catalyzes the epimerization of the S- and R-forms, the enzyme allows the repair of both epimers of NAD(P)HX, a damaged form of NAD(P)H that is a result of enzymatic or heat-dependent hydration.</text>
</comment>
<keyword evidence="9" id="KW-1185">Reference proteome</keyword>
<dbReference type="PROSITE" id="PS51383">
    <property type="entry name" value="YJEF_C_3"/>
    <property type="match status" value="1"/>
</dbReference>
<keyword evidence="2 6" id="KW-0067">ATP-binding</keyword>
<dbReference type="GO" id="GO:0016301">
    <property type="term" value="F:kinase activity"/>
    <property type="evidence" value="ECO:0007669"/>
    <property type="project" value="UniProtKB-KW"/>
</dbReference>
<evidence type="ECO:0000256" key="3">
    <source>
        <dbReference type="ARBA" id="ARBA00022857"/>
    </source>
</evidence>
<dbReference type="GO" id="GO:0110051">
    <property type="term" value="P:metabolite repair"/>
    <property type="evidence" value="ECO:0007669"/>
    <property type="project" value="TreeGrafter"/>
</dbReference>
<feature type="binding site" evidence="6">
    <location>
        <position position="222"/>
    </location>
    <ligand>
        <name>AMP</name>
        <dbReference type="ChEBI" id="CHEBI:456215"/>
    </ligand>
</feature>
<feature type="domain" description="YjeF C-terminal" evidence="7">
    <location>
        <begin position="1"/>
        <end position="282"/>
    </location>
</feature>
<dbReference type="GO" id="GO:0052855">
    <property type="term" value="F:ADP-dependent NAD(P)H-hydrate dehydratase activity"/>
    <property type="evidence" value="ECO:0007669"/>
    <property type="project" value="UniProtKB-UniRule"/>
</dbReference>
<comment type="catalytic activity">
    <reaction evidence="6">
        <text>(6S)-NADPHX + ADP = AMP + phosphate + NADPH + H(+)</text>
        <dbReference type="Rhea" id="RHEA:32235"/>
        <dbReference type="ChEBI" id="CHEBI:15378"/>
        <dbReference type="ChEBI" id="CHEBI:43474"/>
        <dbReference type="ChEBI" id="CHEBI:57783"/>
        <dbReference type="ChEBI" id="CHEBI:64076"/>
        <dbReference type="ChEBI" id="CHEBI:456215"/>
        <dbReference type="ChEBI" id="CHEBI:456216"/>
        <dbReference type="EC" id="4.2.1.136"/>
    </reaction>
</comment>
<dbReference type="GO" id="GO:0052856">
    <property type="term" value="F:NAD(P)HX epimerase activity"/>
    <property type="evidence" value="ECO:0007669"/>
    <property type="project" value="TreeGrafter"/>
</dbReference>
<keyword evidence="5 6" id="KW-0456">Lyase</keyword>
<dbReference type="PANTHER" id="PTHR12592">
    <property type="entry name" value="ATP-DEPENDENT (S)-NAD(P)H-HYDRATE DEHYDRATASE FAMILY MEMBER"/>
    <property type="match status" value="1"/>
</dbReference>
<feature type="binding site" evidence="6">
    <location>
        <position position="100"/>
    </location>
    <ligand>
        <name>(6S)-NADPHX</name>
        <dbReference type="ChEBI" id="CHEBI:64076"/>
    </ligand>
</feature>
<dbReference type="NCBIfam" id="TIGR00196">
    <property type="entry name" value="yjeF_cterm"/>
    <property type="match status" value="1"/>
</dbReference>
<dbReference type="EMBL" id="PGEX01000001">
    <property type="protein sequence ID" value="PJJ40854.1"/>
    <property type="molecule type" value="Genomic_DNA"/>
</dbReference>
<dbReference type="InterPro" id="IPR029056">
    <property type="entry name" value="Ribokinase-like"/>
</dbReference>
<sequence length="284" mass="30190">MQLPFRPSDSNKFTFGNVLNMAGSLNYRGAAYLSSVSALRVGAGYVTLAAIPPVIESVASQLPDAVYLPLPQCGSTMAKDAVQVILNRFKPGTVCSLGCGISAIEDDPHDLPFVVHALLDGLMKQKASLVLDADGLNIFATFDDKPKLSERCVMTPHPKELSRLLNVSVEEIQKNRIDAARDASKRFGTVVLLKGHRTVVANGNEFRINDTGCSALAKAGSGDCLTGIIAGLLAQKVEPFDAAVFGAKIHGIAGELAAKKLSDYGVLASDLPRYIAKAMLQLQH</sequence>
<protein>
    <recommendedName>
        <fullName evidence="6">ADP-dependent (S)-NAD(P)H-hydrate dehydratase</fullName>
        <ecNumber evidence="6">4.2.1.136</ecNumber>
    </recommendedName>
    <alternativeName>
        <fullName evidence="6">ADP-dependent NAD(P)HX dehydratase</fullName>
    </alternativeName>
</protein>
<dbReference type="HAMAP" id="MF_01965">
    <property type="entry name" value="NADHX_dehydratase"/>
    <property type="match status" value="1"/>
</dbReference>
<dbReference type="Proteomes" id="UP000231134">
    <property type="component" value="Unassembled WGS sequence"/>
</dbReference>
<evidence type="ECO:0000259" key="7">
    <source>
        <dbReference type="PROSITE" id="PS51383"/>
    </source>
</evidence>
<evidence type="ECO:0000313" key="8">
    <source>
        <dbReference type="EMBL" id="PJJ40854.1"/>
    </source>
</evidence>
<evidence type="ECO:0000256" key="6">
    <source>
        <dbReference type="HAMAP-Rule" id="MF_01965"/>
    </source>
</evidence>
<feature type="binding site" evidence="6">
    <location>
        <begin position="194"/>
        <end position="198"/>
    </location>
    <ligand>
        <name>AMP</name>
        <dbReference type="ChEBI" id="CHEBI:456215"/>
    </ligand>
</feature>
<dbReference type="AlphaFoldDB" id="A0A2M9A567"/>
<comment type="catalytic activity">
    <reaction evidence="6">
        <text>(6S)-NADHX + ADP = AMP + phosphate + NADH + H(+)</text>
        <dbReference type="Rhea" id="RHEA:32223"/>
        <dbReference type="ChEBI" id="CHEBI:15378"/>
        <dbReference type="ChEBI" id="CHEBI:43474"/>
        <dbReference type="ChEBI" id="CHEBI:57945"/>
        <dbReference type="ChEBI" id="CHEBI:64074"/>
        <dbReference type="ChEBI" id="CHEBI:456215"/>
        <dbReference type="ChEBI" id="CHEBI:456216"/>
        <dbReference type="EC" id="4.2.1.136"/>
    </reaction>
</comment>
<comment type="subunit">
    <text evidence="6">Homotetramer.</text>
</comment>
<reference evidence="8 9" key="1">
    <citation type="submission" date="2017-11" db="EMBL/GenBank/DDBJ databases">
        <title>Animal gut microbial communities from fecal samples from Wisconsin, USA.</title>
        <authorList>
            <person name="Neumann A."/>
        </authorList>
    </citation>
    <scope>NUCLEOTIDE SEQUENCE [LARGE SCALE GENOMIC DNA]</scope>
    <source>
        <strain evidence="8 9">UWS3</strain>
    </source>
</reference>